<accession>A0ABT3MXV0</accession>
<gene>
    <name evidence="1" type="ORF">NX722_16615</name>
</gene>
<comment type="caution">
    <text evidence="1">The sequence shown here is derived from an EMBL/GenBank/DDBJ whole genome shotgun (WGS) entry which is preliminary data.</text>
</comment>
<evidence type="ECO:0008006" key="3">
    <source>
        <dbReference type="Google" id="ProtNLM"/>
    </source>
</evidence>
<evidence type="ECO:0000313" key="1">
    <source>
        <dbReference type="EMBL" id="MCW7554213.1"/>
    </source>
</evidence>
<sequence>MKKNTVLGLGETPNEFIELEKAFVELGVRLEVICDGDSLAAFARSGGFESLSLVLMAEPLSWVSIEQVCRVLDTGSRGVSVCVLMEAPDEKTIASRIEKGAEWVVPGLRPDRIPEHIRLLVRKAEAKRDQFLDVRRQLADSDRFQTLQSVMPPLCFTVDGMVVEFNPAFQKLFEIDDDFVSIVDLVDAGSRSDLITAMKSAVAEPVTMPDLVLPVSEAVWQVTVTASASGGEPALAMLFEQQGAQGDEVGVVQPPDSGRESLVPVVAGSRRDFRARLLEYSVSGHEFVLLYVCKPEFQAEFELDAELLDDALASLESEMITLGSVFHYLDGGYFITVDGELTDTVRQTVLGLCEAHSVVAGALASAVADSNTSSVGEIALAPIVIAAAKKAHENSSGFLEVQESDLKMAMTEQGDRVALAECSIDKGDIFPVYHPVVHLEGDGSRPLYIVHIAGSEGQVDVNEWLADPLTGGVIEEKMLEQVKGYAAAMTEVDFIMPLSESTLQQSAGVANILRFCTNIHPAIKASAVDWFVSRLDDLQHAVVSGVGEQWKAAPGCRYVLLPLSDGMESELSERISALATGQAVPVITGVADMAKASLCWKAKARYVQGAAFATERLAPDYSF</sequence>
<keyword evidence="2" id="KW-1185">Reference proteome</keyword>
<organism evidence="1 2">
    <name type="scientific">Endozoicomonas gorgoniicola</name>
    <dbReference type="NCBI Taxonomy" id="1234144"/>
    <lineage>
        <taxon>Bacteria</taxon>
        <taxon>Pseudomonadati</taxon>
        <taxon>Pseudomonadota</taxon>
        <taxon>Gammaproteobacteria</taxon>
        <taxon>Oceanospirillales</taxon>
        <taxon>Endozoicomonadaceae</taxon>
        <taxon>Endozoicomonas</taxon>
    </lineage>
</organism>
<protein>
    <recommendedName>
        <fullName evidence="3">GGDEF domain-containing protein</fullName>
    </recommendedName>
</protein>
<proteinExistence type="predicted"/>
<name>A0ABT3MXV0_9GAMM</name>
<evidence type="ECO:0000313" key="2">
    <source>
        <dbReference type="Proteomes" id="UP001209854"/>
    </source>
</evidence>
<dbReference type="Proteomes" id="UP001209854">
    <property type="component" value="Unassembled WGS sequence"/>
</dbReference>
<dbReference type="RefSeq" id="WP_262563953.1">
    <property type="nucleotide sequence ID" value="NZ_JAPFCC010000001.1"/>
</dbReference>
<dbReference type="EMBL" id="JAPFCC010000001">
    <property type="protein sequence ID" value="MCW7554213.1"/>
    <property type="molecule type" value="Genomic_DNA"/>
</dbReference>
<reference evidence="1 2" key="1">
    <citation type="submission" date="2022-10" db="EMBL/GenBank/DDBJ databases">
        <title>High-quality genome sequences of two octocoral-associated bacteria, Endozoicomonas euniceicola EF212 and Endozoicomonas gorgoniicola PS125.</title>
        <authorList>
            <person name="Chiou Y.-J."/>
            <person name="Chen Y.-H."/>
        </authorList>
    </citation>
    <scope>NUCLEOTIDE SEQUENCE [LARGE SCALE GENOMIC DNA]</scope>
    <source>
        <strain evidence="1 2">PS125</strain>
    </source>
</reference>